<dbReference type="GO" id="GO:1901135">
    <property type="term" value="P:carbohydrate derivative metabolic process"/>
    <property type="evidence" value="ECO:0007669"/>
    <property type="project" value="InterPro"/>
</dbReference>
<keyword evidence="4" id="KW-0032">Aminotransferase</keyword>
<dbReference type="CDD" id="cd05008">
    <property type="entry name" value="SIS_GlmS_GlmD_1"/>
    <property type="match status" value="1"/>
</dbReference>
<dbReference type="Proteomes" id="UP000236910">
    <property type="component" value="Unassembled WGS sequence"/>
</dbReference>
<protein>
    <submittedName>
        <fullName evidence="4">Glucosamine--fructose-6-phosphate aminotransferase</fullName>
    </submittedName>
</protein>
<gene>
    <name evidence="4" type="ORF">C0175_02735</name>
    <name evidence="3" type="ORF">C0189_02485</name>
</gene>
<dbReference type="InterPro" id="IPR035466">
    <property type="entry name" value="GlmS/AgaS_SIS"/>
</dbReference>
<dbReference type="AlphaFoldDB" id="A0A2J6X7B5"/>
<feature type="domain" description="SIS" evidence="2">
    <location>
        <begin position="30"/>
        <end position="168"/>
    </location>
</feature>
<name>A0A2J6X7B5_9BACT</name>
<evidence type="ECO:0000313" key="6">
    <source>
        <dbReference type="Proteomes" id="UP000237040"/>
    </source>
</evidence>
<dbReference type="InterPro" id="IPR046348">
    <property type="entry name" value="SIS_dom_sf"/>
</dbReference>
<dbReference type="EMBL" id="PNIL01000036">
    <property type="protein sequence ID" value="PMP67752.1"/>
    <property type="molecule type" value="Genomic_DNA"/>
</dbReference>
<feature type="domain" description="SIS" evidence="2">
    <location>
        <begin position="192"/>
        <end position="329"/>
    </location>
</feature>
<keyword evidence="1" id="KW-0677">Repeat</keyword>
<dbReference type="Pfam" id="PF01380">
    <property type="entry name" value="SIS"/>
    <property type="match status" value="2"/>
</dbReference>
<dbReference type="EMBL" id="PNIX01000159">
    <property type="protein sequence ID" value="PMP82920.1"/>
    <property type="molecule type" value="Genomic_DNA"/>
</dbReference>
<comment type="caution">
    <text evidence="4">The sequence shown here is derived from an EMBL/GenBank/DDBJ whole genome shotgun (WGS) entry which is preliminary data.</text>
</comment>
<evidence type="ECO:0000313" key="4">
    <source>
        <dbReference type="EMBL" id="PMP82920.1"/>
    </source>
</evidence>
<dbReference type="RefSeq" id="WP_424586916.1">
    <property type="nucleotide sequence ID" value="NZ_JBNATC010000010.1"/>
</dbReference>
<dbReference type="InterPro" id="IPR035490">
    <property type="entry name" value="GlmS/FrlB_SIS"/>
</dbReference>
<evidence type="ECO:0000259" key="2">
    <source>
        <dbReference type="PROSITE" id="PS51464"/>
    </source>
</evidence>
<dbReference type="CDD" id="cd05009">
    <property type="entry name" value="SIS_GlmS_GlmD_2"/>
    <property type="match status" value="1"/>
</dbReference>
<sequence length="339" mass="38085">MENNYFMYNEIHEELKILNDYKKREDFLSIKDEILSFNPCSFMIASRGTSDNASVFGKYVIESTYKIPVSFASFSLFTWYNSYPHLERVIGIGVSQSGETQDVIKVIESFNNAGSLTIGITNSISSTLAKISKIAFHLNAGEEKSIAATKTYFASLLFFLGLANAFKKVVDFDSITDSVSHVFYNSNIIKDLVVRYRFAKNFIILGRGFNYPNALEFALKLRETSLVNAIGYSSIDFLHGPIASLSSETPVIFLMPKDETFPSNLEILQVLISYNAHVLVITDGEVPKGVLSFNIKGSNTLEYPIAIATFLQLFSFYLSVEKQLNPDKPERLRKVTYGI</sequence>
<dbReference type="Proteomes" id="UP000237040">
    <property type="component" value="Unassembled WGS sequence"/>
</dbReference>
<accession>A0A2J6X7B5</accession>
<dbReference type="GO" id="GO:0097367">
    <property type="term" value="F:carbohydrate derivative binding"/>
    <property type="evidence" value="ECO:0007669"/>
    <property type="project" value="InterPro"/>
</dbReference>
<proteinExistence type="predicted"/>
<organism evidence="4 5">
    <name type="scientific">Caldisericum exile</name>
    <dbReference type="NCBI Taxonomy" id="693075"/>
    <lineage>
        <taxon>Bacteria</taxon>
        <taxon>Pseudomonadati</taxon>
        <taxon>Caldisericota/Cryosericota group</taxon>
        <taxon>Caldisericota</taxon>
        <taxon>Caldisericia</taxon>
        <taxon>Caldisericales</taxon>
        <taxon>Caldisericaceae</taxon>
        <taxon>Caldisericum</taxon>
    </lineage>
</organism>
<dbReference type="SUPFAM" id="SSF53697">
    <property type="entry name" value="SIS domain"/>
    <property type="match status" value="1"/>
</dbReference>
<dbReference type="GO" id="GO:0008483">
    <property type="term" value="F:transaminase activity"/>
    <property type="evidence" value="ECO:0007669"/>
    <property type="project" value="UniProtKB-KW"/>
</dbReference>
<dbReference type="PANTHER" id="PTHR10937:SF8">
    <property type="entry name" value="AMINOTRANSFERASE-RELATED"/>
    <property type="match status" value="1"/>
</dbReference>
<dbReference type="PANTHER" id="PTHR10937">
    <property type="entry name" value="GLUCOSAMINE--FRUCTOSE-6-PHOSPHATE AMINOTRANSFERASE, ISOMERIZING"/>
    <property type="match status" value="1"/>
</dbReference>
<evidence type="ECO:0000313" key="5">
    <source>
        <dbReference type="Proteomes" id="UP000236910"/>
    </source>
</evidence>
<dbReference type="InterPro" id="IPR001347">
    <property type="entry name" value="SIS_dom"/>
</dbReference>
<evidence type="ECO:0000313" key="3">
    <source>
        <dbReference type="EMBL" id="PMP67752.1"/>
    </source>
</evidence>
<keyword evidence="4" id="KW-0808">Transferase</keyword>
<reference evidence="5 6" key="1">
    <citation type="submission" date="2018-01" db="EMBL/GenBank/DDBJ databases">
        <title>Metagenomic assembled genomes from two thermal pools in the Uzon Caldera, Kamchatka, Russia.</title>
        <authorList>
            <person name="Wilkins L."/>
            <person name="Ettinger C."/>
        </authorList>
    </citation>
    <scope>NUCLEOTIDE SEQUENCE [LARGE SCALE GENOMIC DNA]</scope>
    <source>
        <strain evidence="4">ARK-10</strain>
        <strain evidence="3">ZAV-07</strain>
    </source>
</reference>
<evidence type="ECO:0000256" key="1">
    <source>
        <dbReference type="ARBA" id="ARBA00022737"/>
    </source>
</evidence>
<dbReference type="PROSITE" id="PS51464">
    <property type="entry name" value="SIS"/>
    <property type="match status" value="2"/>
</dbReference>
<dbReference type="Gene3D" id="3.40.50.10490">
    <property type="entry name" value="Glucose-6-phosphate isomerase like protein, domain 1"/>
    <property type="match status" value="2"/>
</dbReference>